<keyword evidence="3" id="KW-0813">Transport</keyword>
<comment type="function">
    <text evidence="10">The phosphoenolpyruvate-dependent sugar phosphotransferase system (sugar PTS), a major carbohydrate active transport system, catalyzes the phosphorylation of incoming sugar substrates concomitantly with their translocation across the cell membrane. The enzyme II UlaABC PTS system is involved in ascorbate transport.</text>
</comment>
<dbReference type="GO" id="GO:0005886">
    <property type="term" value="C:plasma membrane"/>
    <property type="evidence" value="ECO:0007669"/>
    <property type="project" value="UniProtKB-SubCell"/>
</dbReference>
<keyword evidence="4" id="KW-1003">Cell membrane</keyword>
<proteinExistence type="inferred from homology"/>
<evidence type="ECO:0000256" key="11">
    <source>
        <dbReference type="ARBA" id="ARBA00038218"/>
    </source>
</evidence>
<comment type="subunit">
    <text evidence="2">Homodimer.</text>
</comment>
<sequence>MDFLRFIVFDILGVTPLLVGFIALIGLLIQRKPIEKVLSGTFKTIVGFLVFAGGAGLAVTSLGNFQTLFSDGFGLKGVMPLAEALTGLAQTKFAMCVSLIMVIGFGWNLFFARVTPFKYIFLTGQHNLYLSALLTVTLKALGYSDMTTIIVGSVLLGLAACLYPAIAQPWMRKITGNDEIA</sequence>
<reference evidence="15 16" key="1">
    <citation type="submission" date="2017-11" db="EMBL/GenBank/DDBJ databases">
        <authorList>
            <person name="Han C.G."/>
        </authorList>
    </citation>
    <scope>NUCLEOTIDE SEQUENCE [LARGE SCALE GENOMIC DNA]</scope>
    <source>
        <strain evidence="15 16">A2</strain>
    </source>
</reference>
<evidence type="ECO:0000313" key="16">
    <source>
        <dbReference type="Proteomes" id="UP000234661"/>
    </source>
</evidence>
<keyword evidence="9 14" id="KW-0472">Membrane</keyword>
<name>A0A2J4ZFJ0_9ENTR</name>
<evidence type="ECO:0000256" key="12">
    <source>
        <dbReference type="ARBA" id="ARBA00039702"/>
    </source>
</evidence>
<comment type="caution">
    <text evidence="15">The sequence shown here is derived from an EMBL/GenBank/DDBJ whole genome shotgun (WGS) entry which is preliminary data.</text>
</comment>
<keyword evidence="5" id="KW-0762">Sugar transport</keyword>
<evidence type="ECO:0000256" key="2">
    <source>
        <dbReference type="ARBA" id="ARBA00011738"/>
    </source>
</evidence>
<evidence type="ECO:0000256" key="5">
    <source>
        <dbReference type="ARBA" id="ARBA00022597"/>
    </source>
</evidence>
<reference evidence="15 16" key="2">
    <citation type="submission" date="2018-01" db="EMBL/GenBank/DDBJ databases">
        <title>Genomic study of Klebsiella pneumoniae.</title>
        <authorList>
            <person name="Yang Y."/>
            <person name="Bicalho R."/>
        </authorList>
    </citation>
    <scope>NUCLEOTIDE SEQUENCE [LARGE SCALE GENOMIC DNA]</scope>
    <source>
        <strain evidence="15 16">A2</strain>
    </source>
</reference>
<evidence type="ECO:0000256" key="13">
    <source>
        <dbReference type="ARBA" id="ARBA00042859"/>
    </source>
</evidence>
<feature type="transmembrane region" description="Helical" evidence="14">
    <location>
        <begin position="6"/>
        <end position="29"/>
    </location>
</feature>
<feature type="transmembrane region" description="Helical" evidence="14">
    <location>
        <begin position="147"/>
        <end position="166"/>
    </location>
</feature>
<dbReference type="AlphaFoldDB" id="A0A2J4ZFJ0"/>
<dbReference type="Pfam" id="PF03611">
    <property type="entry name" value="EIIC-GAT"/>
    <property type="match status" value="1"/>
</dbReference>
<evidence type="ECO:0000256" key="8">
    <source>
        <dbReference type="ARBA" id="ARBA00022989"/>
    </source>
</evidence>
<protein>
    <recommendedName>
        <fullName evidence="12">Ascorbate-specific PTS system EIIC component</fullName>
    </recommendedName>
    <alternativeName>
        <fullName evidence="13">Ascorbate-specific permease IIC component UlaA</fullName>
    </alternativeName>
</protein>
<dbReference type="InterPro" id="IPR004703">
    <property type="entry name" value="PTS_sugar-sp_permease"/>
</dbReference>
<feature type="transmembrane region" description="Helical" evidence="14">
    <location>
        <begin position="41"/>
        <end position="65"/>
    </location>
</feature>
<dbReference type="PANTHER" id="PTHR33843:SF4">
    <property type="entry name" value="ASCORBATE-SPECIFIC PTS SYSTEM EIIC COMPONENT"/>
    <property type="match status" value="1"/>
</dbReference>
<evidence type="ECO:0000256" key="10">
    <source>
        <dbReference type="ARBA" id="ARBA00037387"/>
    </source>
</evidence>
<comment type="similarity">
    <text evidence="11">Belongs to the UlaA family.</text>
</comment>
<organism evidence="15 16">
    <name type="scientific">Klebsiella michiganensis</name>
    <dbReference type="NCBI Taxonomy" id="1134687"/>
    <lineage>
        <taxon>Bacteria</taxon>
        <taxon>Pseudomonadati</taxon>
        <taxon>Pseudomonadota</taxon>
        <taxon>Gammaproteobacteria</taxon>
        <taxon>Enterobacterales</taxon>
        <taxon>Enterobacteriaceae</taxon>
        <taxon>Klebsiella/Raoultella group</taxon>
        <taxon>Klebsiella</taxon>
    </lineage>
</organism>
<evidence type="ECO:0000256" key="6">
    <source>
        <dbReference type="ARBA" id="ARBA00022683"/>
    </source>
</evidence>
<feature type="non-terminal residue" evidence="15">
    <location>
        <position position="181"/>
    </location>
</feature>
<evidence type="ECO:0000256" key="1">
    <source>
        <dbReference type="ARBA" id="ARBA00004651"/>
    </source>
</evidence>
<dbReference type="EMBL" id="PIET01000437">
    <property type="protein sequence ID" value="PLM61834.1"/>
    <property type="molecule type" value="Genomic_DNA"/>
</dbReference>
<dbReference type="GO" id="GO:0009401">
    <property type="term" value="P:phosphoenolpyruvate-dependent sugar phosphotransferase system"/>
    <property type="evidence" value="ECO:0007669"/>
    <property type="project" value="UniProtKB-KW"/>
</dbReference>
<keyword evidence="7 14" id="KW-0812">Transmembrane</keyword>
<evidence type="ECO:0000256" key="4">
    <source>
        <dbReference type="ARBA" id="ARBA00022475"/>
    </source>
</evidence>
<comment type="subcellular location">
    <subcellularLocation>
        <location evidence="1">Cell membrane</location>
        <topology evidence="1">Multi-pass membrane protein</topology>
    </subcellularLocation>
</comment>
<accession>A0A2J4ZFJ0</accession>
<feature type="transmembrane region" description="Helical" evidence="14">
    <location>
        <begin position="119"/>
        <end position="141"/>
    </location>
</feature>
<dbReference type="InterPro" id="IPR051562">
    <property type="entry name" value="Ascorbate-PTS_EIIC"/>
</dbReference>
<evidence type="ECO:0000256" key="14">
    <source>
        <dbReference type="SAM" id="Phobius"/>
    </source>
</evidence>
<keyword evidence="6" id="KW-0598">Phosphotransferase system</keyword>
<keyword evidence="8 14" id="KW-1133">Transmembrane helix</keyword>
<evidence type="ECO:0000256" key="3">
    <source>
        <dbReference type="ARBA" id="ARBA00022448"/>
    </source>
</evidence>
<dbReference type="PANTHER" id="PTHR33843">
    <property type="entry name" value="ASCORBATE-SPECIFIC PTS SYSTEM EIIC COMPONENT"/>
    <property type="match status" value="1"/>
</dbReference>
<evidence type="ECO:0000313" key="15">
    <source>
        <dbReference type="EMBL" id="PLM61834.1"/>
    </source>
</evidence>
<feature type="transmembrane region" description="Helical" evidence="14">
    <location>
        <begin position="85"/>
        <end position="107"/>
    </location>
</feature>
<gene>
    <name evidence="15" type="ORF">CWM85_15440</name>
</gene>
<evidence type="ECO:0000256" key="9">
    <source>
        <dbReference type="ARBA" id="ARBA00023136"/>
    </source>
</evidence>
<evidence type="ECO:0000256" key="7">
    <source>
        <dbReference type="ARBA" id="ARBA00022692"/>
    </source>
</evidence>
<dbReference type="Proteomes" id="UP000234661">
    <property type="component" value="Unassembled WGS sequence"/>
</dbReference>